<keyword evidence="2" id="KW-1185">Reference proteome</keyword>
<dbReference type="EMBL" id="BMMH01000035">
    <property type="protein sequence ID" value="GGL44328.1"/>
    <property type="molecule type" value="Genomic_DNA"/>
</dbReference>
<comment type="caution">
    <text evidence="1">The sequence shown here is derived from an EMBL/GenBank/DDBJ whole genome shotgun (WGS) entry which is preliminary data.</text>
</comment>
<evidence type="ECO:0000313" key="2">
    <source>
        <dbReference type="Proteomes" id="UP000638263"/>
    </source>
</evidence>
<organism evidence="1 2">
    <name type="scientific">Nocardia jinanensis</name>
    <dbReference type="NCBI Taxonomy" id="382504"/>
    <lineage>
        <taxon>Bacteria</taxon>
        <taxon>Bacillati</taxon>
        <taxon>Actinomycetota</taxon>
        <taxon>Actinomycetes</taxon>
        <taxon>Mycobacteriales</taxon>
        <taxon>Nocardiaceae</taxon>
        <taxon>Nocardia</taxon>
    </lineage>
</organism>
<dbReference type="Proteomes" id="UP000638263">
    <property type="component" value="Unassembled WGS sequence"/>
</dbReference>
<reference evidence="1" key="1">
    <citation type="journal article" date="2014" name="Int. J. Syst. Evol. Microbiol.">
        <title>Complete genome sequence of Corynebacterium casei LMG S-19264T (=DSM 44701T), isolated from a smear-ripened cheese.</title>
        <authorList>
            <consortium name="US DOE Joint Genome Institute (JGI-PGF)"/>
            <person name="Walter F."/>
            <person name="Albersmeier A."/>
            <person name="Kalinowski J."/>
            <person name="Ruckert C."/>
        </authorList>
    </citation>
    <scope>NUCLEOTIDE SEQUENCE</scope>
    <source>
        <strain evidence="1">CGMCC 4.3508</strain>
    </source>
</reference>
<reference evidence="1" key="2">
    <citation type="submission" date="2020-09" db="EMBL/GenBank/DDBJ databases">
        <authorList>
            <person name="Sun Q."/>
            <person name="Zhou Y."/>
        </authorList>
    </citation>
    <scope>NUCLEOTIDE SEQUENCE</scope>
    <source>
        <strain evidence="1">CGMCC 4.3508</strain>
    </source>
</reference>
<proteinExistence type="predicted"/>
<protein>
    <submittedName>
        <fullName evidence="1">Uncharacterized protein</fullName>
    </submittedName>
</protein>
<name>A0A917RZI8_9NOCA</name>
<accession>A0A917RZI8</accession>
<sequence length="184" mass="20438">MMLTPELVGDLLLIALAMEEAVAMWAERRQAEQDSNVRQLARRQGTSLREIATLTRGADDARARAWVKATIASDAPTEDGRHGMLRKHLPNLDWDTIYNWATGASSETGGRVGSAAAGDRTSALMPPRYRSRRRCYCGCGGKATHTGRADGITLVTGCELSMQRWVHTGEYRTHAQLEQSRRRR</sequence>
<gene>
    <name evidence="1" type="ORF">GCM10011588_68820</name>
</gene>
<dbReference type="AlphaFoldDB" id="A0A917RZI8"/>
<evidence type="ECO:0000313" key="1">
    <source>
        <dbReference type="EMBL" id="GGL44328.1"/>
    </source>
</evidence>